<dbReference type="PROSITE" id="PS50126">
    <property type="entry name" value="S1"/>
    <property type="match status" value="1"/>
</dbReference>
<dbReference type="Proteomes" id="UP001239909">
    <property type="component" value="Unassembled WGS sequence"/>
</dbReference>
<keyword evidence="4 7" id="KW-0548">Nucleotidyltransferase</keyword>
<dbReference type="CDD" id="cd02393">
    <property type="entry name" value="KH-I_PNPase"/>
    <property type="match status" value="1"/>
</dbReference>
<gene>
    <name evidence="7 9" type="primary">pnp</name>
    <name evidence="9" type="ORF">LNKW23_29990</name>
</gene>
<dbReference type="InterPro" id="IPR003029">
    <property type="entry name" value="S1_domain"/>
</dbReference>
<dbReference type="InterPro" id="IPR036345">
    <property type="entry name" value="ExoRNase_PH_dom2_sf"/>
</dbReference>
<dbReference type="Pfam" id="PF01138">
    <property type="entry name" value="RNase_PH"/>
    <property type="match status" value="2"/>
</dbReference>
<dbReference type="PANTHER" id="PTHR11252:SF0">
    <property type="entry name" value="POLYRIBONUCLEOTIDE NUCLEOTIDYLTRANSFERASE 1, MITOCHONDRIAL"/>
    <property type="match status" value="1"/>
</dbReference>
<evidence type="ECO:0000313" key="10">
    <source>
        <dbReference type="Proteomes" id="UP001239909"/>
    </source>
</evidence>
<evidence type="ECO:0000256" key="7">
    <source>
        <dbReference type="HAMAP-Rule" id="MF_01595"/>
    </source>
</evidence>
<keyword evidence="2 7" id="KW-0963">Cytoplasm</keyword>
<dbReference type="CDD" id="cd11364">
    <property type="entry name" value="RNase_PH_PNPase_2"/>
    <property type="match status" value="1"/>
</dbReference>
<evidence type="ECO:0000256" key="1">
    <source>
        <dbReference type="ARBA" id="ARBA00007404"/>
    </source>
</evidence>
<dbReference type="InterPro" id="IPR036456">
    <property type="entry name" value="PNPase_PH_RNA-bd_sf"/>
</dbReference>
<dbReference type="InterPro" id="IPR004087">
    <property type="entry name" value="KH_dom"/>
</dbReference>
<evidence type="ECO:0000259" key="8">
    <source>
        <dbReference type="PROSITE" id="PS50126"/>
    </source>
</evidence>
<dbReference type="InterPro" id="IPR015847">
    <property type="entry name" value="ExoRNase_PH_dom2"/>
</dbReference>
<dbReference type="Pfam" id="PF03726">
    <property type="entry name" value="PNPase"/>
    <property type="match status" value="1"/>
</dbReference>
<dbReference type="InterPro" id="IPR020568">
    <property type="entry name" value="Ribosomal_Su5_D2-typ_SF"/>
</dbReference>
<dbReference type="EMBL" id="BSYI01000024">
    <property type="protein sequence ID" value="GMG83785.1"/>
    <property type="molecule type" value="Genomic_DNA"/>
</dbReference>
<organism evidence="9 10">
    <name type="scientific">Paralimibaculum aggregatum</name>
    <dbReference type="NCBI Taxonomy" id="3036245"/>
    <lineage>
        <taxon>Bacteria</taxon>
        <taxon>Pseudomonadati</taxon>
        <taxon>Pseudomonadota</taxon>
        <taxon>Alphaproteobacteria</taxon>
        <taxon>Rhodobacterales</taxon>
        <taxon>Paracoccaceae</taxon>
        <taxon>Paralimibaculum</taxon>
    </lineage>
</organism>
<dbReference type="Pfam" id="PF00575">
    <property type="entry name" value="S1"/>
    <property type="match status" value="1"/>
</dbReference>
<dbReference type="SUPFAM" id="SSF54211">
    <property type="entry name" value="Ribosomal protein S5 domain 2-like"/>
    <property type="match status" value="2"/>
</dbReference>
<feature type="domain" description="S1 motif" evidence="8">
    <location>
        <begin position="621"/>
        <end position="689"/>
    </location>
</feature>
<dbReference type="SUPFAM" id="SSF54791">
    <property type="entry name" value="Eukaryotic type KH-domain (KH-domain type I)"/>
    <property type="match status" value="1"/>
</dbReference>
<comment type="catalytic activity">
    <reaction evidence="7">
        <text>RNA(n+1) + phosphate = RNA(n) + a ribonucleoside 5'-diphosphate</text>
        <dbReference type="Rhea" id="RHEA:22096"/>
        <dbReference type="Rhea" id="RHEA-COMP:14527"/>
        <dbReference type="Rhea" id="RHEA-COMP:17342"/>
        <dbReference type="ChEBI" id="CHEBI:43474"/>
        <dbReference type="ChEBI" id="CHEBI:57930"/>
        <dbReference type="ChEBI" id="CHEBI:140395"/>
        <dbReference type="EC" id="2.7.7.8"/>
    </reaction>
</comment>
<accession>A0ABQ6LRJ7</accession>
<dbReference type="Gene3D" id="2.40.50.140">
    <property type="entry name" value="Nucleic acid-binding proteins"/>
    <property type="match status" value="1"/>
</dbReference>
<evidence type="ECO:0000256" key="5">
    <source>
        <dbReference type="ARBA" id="ARBA00022842"/>
    </source>
</evidence>
<dbReference type="InterPro" id="IPR012340">
    <property type="entry name" value="NA-bd_OB-fold"/>
</dbReference>
<comment type="function">
    <text evidence="7">Involved in mRNA degradation. Catalyzes the phosphorolysis of single-stranded polyribonucleotides processively in the 3'- to 5'-direction.</text>
</comment>
<dbReference type="NCBIfam" id="TIGR03591">
    <property type="entry name" value="polynuc_phos"/>
    <property type="match status" value="1"/>
</dbReference>
<dbReference type="RefSeq" id="WP_285672596.1">
    <property type="nucleotide sequence ID" value="NZ_BSYI01000024.1"/>
</dbReference>
<dbReference type="SUPFAM" id="SSF46915">
    <property type="entry name" value="Polynucleotide phosphorylase/guanosine pentaphosphate synthase (PNPase/GPSI), domain 3"/>
    <property type="match status" value="1"/>
</dbReference>
<dbReference type="InterPro" id="IPR012162">
    <property type="entry name" value="PNPase"/>
</dbReference>
<dbReference type="Gene3D" id="3.30.230.70">
    <property type="entry name" value="GHMP Kinase, N-terminal domain"/>
    <property type="match status" value="2"/>
</dbReference>
<dbReference type="Gene3D" id="3.30.1370.10">
    <property type="entry name" value="K Homology domain, type 1"/>
    <property type="match status" value="1"/>
</dbReference>
<dbReference type="InterPro" id="IPR036612">
    <property type="entry name" value="KH_dom_type_1_sf"/>
</dbReference>
<dbReference type="InterPro" id="IPR015848">
    <property type="entry name" value="PNPase_PH_RNA-bd_bac/org-type"/>
</dbReference>
<dbReference type="SMART" id="SM00322">
    <property type="entry name" value="KH"/>
    <property type="match status" value="1"/>
</dbReference>
<keyword evidence="7" id="KW-0479">Metal-binding</keyword>
<dbReference type="SUPFAM" id="SSF55666">
    <property type="entry name" value="Ribonuclease PH domain 2-like"/>
    <property type="match status" value="2"/>
</dbReference>
<dbReference type="SUPFAM" id="SSF50249">
    <property type="entry name" value="Nucleic acid-binding proteins"/>
    <property type="match status" value="1"/>
</dbReference>
<dbReference type="PIRSF" id="PIRSF005499">
    <property type="entry name" value="PNPase"/>
    <property type="match status" value="1"/>
</dbReference>
<keyword evidence="5 7" id="KW-0460">Magnesium</keyword>
<dbReference type="CDD" id="cd04472">
    <property type="entry name" value="S1_PNPase"/>
    <property type="match status" value="1"/>
</dbReference>
<protein>
    <recommendedName>
        <fullName evidence="7">Polyribonucleotide nucleotidyltransferase</fullName>
        <ecNumber evidence="7">2.7.7.8</ecNumber>
    </recommendedName>
    <alternativeName>
        <fullName evidence="7">Polynucleotide phosphorylase</fullName>
        <shortName evidence="7">PNPase</shortName>
    </alternativeName>
</protein>
<dbReference type="InterPro" id="IPR027408">
    <property type="entry name" value="PNPase/RNase_PH_dom_sf"/>
</dbReference>
<dbReference type="PROSITE" id="PS50084">
    <property type="entry name" value="KH_TYPE_1"/>
    <property type="match status" value="1"/>
</dbReference>
<dbReference type="EC" id="2.7.7.8" evidence="7"/>
<dbReference type="Pfam" id="PF00013">
    <property type="entry name" value="KH_1"/>
    <property type="match status" value="1"/>
</dbReference>
<comment type="caution">
    <text evidence="9">The sequence shown here is derived from an EMBL/GenBank/DDBJ whole genome shotgun (WGS) entry which is preliminary data.</text>
</comment>
<comment type="similarity">
    <text evidence="1 7">Belongs to the polyribonucleotide nucleotidyltransferase family.</text>
</comment>
<dbReference type="HAMAP" id="MF_01595">
    <property type="entry name" value="PNPase"/>
    <property type="match status" value="1"/>
</dbReference>
<dbReference type="InterPro" id="IPR001247">
    <property type="entry name" value="ExoRNase_PH_dom1"/>
</dbReference>
<comment type="subcellular location">
    <subcellularLocation>
        <location evidence="7">Cytoplasm</location>
    </subcellularLocation>
</comment>
<name>A0ABQ6LRJ7_9RHOB</name>
<evidence type="ECO:0000256" key="6">
    <source>
        <dbReference type="ARBA" id="ARBA00022884"/>
    </source>
</evidence>
<evidence type="ECO:0000256" key="2">
    <source>
        <dbReference type="ARBA" id="ARBA00022490"/>
    </source>
</evidence>
<evidence type="ECO:0000256" key="3">
    <source>
        <dbReference type="ARBA" id="ARBA00022679"/>
    </source>
</evidence>
<dbReference type="Pfam" id="PF03725">
    <property type="entry name" value="RNase_PH_C"/>
    <property type="match status" value="1"/>
</dbReference>
<proteinExistence type="inferred from homology"/>
<sequence length="708" mass="76679">MFEISRQSIEWGGETLTLETGKMARQADGSVLATYGETTVLATVCYEKKQREGMDFFPLTVNYLEKYYAAGKIPGGFFKREAKPTEKEVLTSRLIDRPIRPLFVPGFKNEVQVVCTVLSHDLENDPDIVAMIAASAALVLSGAPFMGPIAGCRVGFDHQGNYVLNPKVDAMEDMRLDLIVAGTRNAVMMVESEASELSEDEMLGAVTFGHDALKPVLDAIIRLAEEAAKEPFDYSPPDNAVLMARVRGLVEAPLRDAFATLDKQARTAKISAAKDALLAGLTEEERENGNAVDACFKALEAEVLRGDVIKTGKRIDGRDLTTVRPIASEAGILPRTHGSALFTRGETQALVVTTLGTGDDEQIIDALEGESRARFMLHYNFPPFSVGEARRMGPPGRREIGHGKLAWRALQAVLPAPTDFPYTIRIVSEITESNGSSSMATVCGASLSMMNAGVPLKSPVAGVAMGLILEESGEFAVLTDILGDEDHLGDMDFKVAGTEAGITSLQMDIKVAGITPEIMRQALAQAKDGRLHILGEMAKALTTAGEFSIHAPRIETMQINPDKIREVIGSGGKVIRGIVEESGAKIDINDDGIIKIASPDGACIEKARELINSIVAEPEIGRIYTGKVVKIMDFGAFVNFFGKRDGLVHVSQMSWERGQNPKDLVKEGQEVKVKLLGFDDRGKVRLSMKIVDQKTGKEITREEAEATE</sequence>
<reference evidence="9 10" key="1">
    <citation type="submission" date="2023-04" db="EMBL/GenBank/DDBJ databases">
        <title>Marinoamorphus aggregata gen. nov., sp. Nov., isolate from tissue of brittle star Ophioplocus japonicus.</title>
        <authorList>
            <person name="Kawano K."/>
            <person name="Sawayama S."/>
            <person name="Nakagawa S."/>
        </authorList>
    </citation>
    <scope>NUCLEOTIDE SEQUENCE [LARGE SCALE GENOMIC DNA]</scope>
    <source>
        <strain evidence="9 10">NKW23</strain>
    </source>
</reference>
<evidence type="ECO:0000313" key="9">
    <source>
        <dbReference type="EMBL" id="GMG83785.1"/>
    </source>
</evidence>
<feature type="binding site" evidence="7">
    <location>
        <position position="492"/>
    </location>
    <ligand>
        <name>Mg(2+)</name>
        <dbReference type="ChEBI" id="CHEBI:18420"/>
    </ligand>
</feature>
<keyword evidence="3 7" id="KW-0808">Transferase</keyword>
<keyword evidence="6 7" id="KW-0694">RNA-binding</keyword>
<dbReference type="CDD" id="cd11363">
    <property type="entry name" value="RNase_PH_PNPase_1"/>
    <property type="match status" value="1"/>
</dbReference>
<comment type="cofactor">
    <cofactor evidence="7">
        <name>Mg(2+)</name>
        <dbReference type="ChEBI" id="CHEBI:18420"/>
    </cofactor>
</comment>
<dbReference type="SMART" id="SM00316">
    <property type="entry name" value="S1"/>
    <property type="match status" value="1"/>
</dbReference>
<evidence type="ECO:0000256" key="4">
    <source>
        <dbReference type="ARBA" id="ARBA00022695"/>
    </source>
</evidence>
<dbReference type="PANTHER" id="PTHR11252">
    <property type="entry name" value="POLYRIBONUCLEOTIDE NUCLEOTIDYLTRANSFERASE"/>
    <property type="match status" value="1"/>
</dbReference>
<keyword evidence="10" id="KW-1185">Reference proteome</keyword>
<feature type="binding site" evidence="7">
    <location>
        <position position="486"/>
    </location>
    <ligand>
        <name>Mg(2+)</name>
        <dbReference type="ChEBI" id="CHEBI:18420"/>
    </ligand>
</feature>
<dbReference type="NCBIfam" id="NF008805">
    <property type="entry name" value="PRK11824.1"/>
    <property type="match status" value="1"/>
</dbReference>
<dbReference type="InterPro" id="IPR004088">
    <property type="entry name" value="KH_dom_type_1"/>
</dbReference>